<gene>
    <name evidence="1" type="ORF">QBC42DRAFT_255843</name>
</gene>
<dbReference type="EMBL" id="MU865090">
    <property type="protein sequence ID" value="KAK4457926.1"/>
    <property type="molecule type" value="Genomic_DNA"/>
</dbReference>
<sequence length="241" mass="25802">MGSESEAGDELINRASMHNDEERARGDAGASICQSASSSCREGGRWISPHCSKPCGSFQNTDLWRILVRWSKAPPANAVGEMRPATQLRPPERAFPHLAANVHRGTCTEFLTVPSCSSRSDLEEILMAAARTVCLSEADVGENERTDKLGLWARALGVGSKLTLGTPSPDHRVLSLSCKTKGGSGASACRFELHVDGPFVNQNPPETGLQRCCEALCVLAAAMMATELGRSFPDGACARRF</sequence>
<dbReference type="Proteomes" id="UP001321749">
    <property type="component" value="Unassembled WGS sequence"/>
</dbReference>
<name>A0AAV9HFV5_9PEZI</name>
<reference evidence="1" key="1">
    <citation type="journal article" date="2023" name="Mol. Phylogenet. Evol.">
        <title>Genome-scale phylogeny and comparative genomics of the fungal order Sordariales.</title>
        <authorList>
            <person name="Hensen N."/>
            <person name="Bonometti L."/>
            <person name="Westerberg I."/>
            <person name="Brannstrom I.O."/>
            <person name="Guillou S."/>
            <person name="Cros-Aarteil S."/>
            <person name="Calhoun S."/>
            <person name="Haridas S."/>
            <person name="Kuo A."/>
            <person name="Mondo S."/>
            <person name="Pangilinan J."/>
            <person name="Riley R."/>
            <person name="LaButti K."/>
            <person name="Andreopoulos B."/>
            <person name="Lipzen A."/>
            <person name="Chen C."/>
            <person name="Yan M."/>
            <person name="Daum C."/>
            <person name="Ng V."/>
            <person name="Clum A."/>
            <person name="Steindorff A."/>
            <person name="Ohm R.A."/>
            <person name="Martin F."/>
            <person name="Silar P."/>
            <person name="Natvig D.O."/>
            <person name="Lalanne C."/>
            <person name="Gautier V."/>
            <person name="Ament-Velasquez S.L."/>
            <person name="Kruys A."/>
            <person name="Hutchinson M.I."/>
            <person name="Powell A.J."/>
            <person name="Barry K."/>
            <person name="Miller A.N."/>
            <person name="Grigoriev I.V."/>
            <person name="Debuchy R."/>
            <person name="Gladieux P."/>
            <person name="Hiltunen Thoren M."/>
            <person name="Johannesson H."/>
        </authorList>
    </citation>
    <scope>NUCLEOTIDE SEQUENCE</scope>
    <source>
        <strain evidence="1">PSN324</strain>
    </source>
</reference>
<accession>A0AAV9HFV5</accession>
<evidence type="ECO:0000313" key="2">
    <source>
        <dbReference type="Proteomes" id="UP001321749"/>
    </source>
</evidence>
<proteinExistence type="predicted"/>
<comment type="caution">
    <text evidence="1">The sequence shown here is derived from an EMBL/GenBank/DDBJ whole genome shotgun (WGS) entry which is preliminary data.</text>
</comment>
<reference evidence="1" key="2">
    <citation type="submission" date="2023-06" db="EMBL/GenBank/DDBJ databases">
        <authorList>
            <consortium name="Lawrence Berkeley National Laboratory"/>
            <person name="Mondo S.J."/>
            <person name="Hensen N."/>
            <person name="Bonometti L."/>
            <person name="Westerberg I."/>
            <person name="Brannstrom I.O."/>
            <person name="Guillou S."/>
            <person name="Cros-Aarteil S."/>
            <person name="Calhoun S."/>
            <person name="Haridas S."/>
            <person name="Kuo A."/>
            <person name="Pangilinan J."/>
            <person name="Riley R."/>
            <person name="Labutti K."/>
            <person name="Andreopoulos B."/>
            <person name="Lipzen A."/>
            <person name="Chen C."/>
            <person name="Yanf M."/>
            <person name="Daum C."/>
            <person name="Ng V."/>
            <person name="Clum A."/>
            <person name="Steindorff A."/>
            <person name="Ohm R."/>
            <person name="Martin F."/>
            <person name="Silar P."/>
            <person name="Natvig D."/>
            <person name="Lalanne C."/>
            <person name="Gautier V."/>
            <person name="Ament-Velasquez S.L."/>
            <person name="Kruys A."/>
            <person name="Hutchinson M.I."/>
            <person name="Powell A.J."/>
            <person name="Barry K."/>
            <person name="Miller A.N."/>
            <person name="Grigoriev I.V."/>
            <person name="Debuchy R."/>
            <person name="Gladieux P."/>
            <person name="Thoren M.H."/>
            <person name="Johannesson H."/>
        </authorList>
    </citation>
    <scope>NUCLEOTIDE SEQUENCE</scope>
    <source>
        <strain evidence="1">PSN324</strain>
    </source>
</reference>
<organism evidence="1 2">
    <name type="scientific">Cladorrhinum samala</name>
    <dbReference type="NCBI Taxonomy" id="585594"/>
    <lineage>
        <taxon>Eukaryota</taxon>
        <taxon>Fungi</taxon>
        <taxon>Dikarya</taxon>
        <taxon>Ascomycota</taxon>
        <taxon>Pezizomycotina</taxon>
        <taxon>Sordariomycetes</taxon>
        <taxon>Sordariomycetidae</taxon>
        <taxon>Sordariales</taxon>
        <taxon>Podosporaceae</taxon>
        <taxon>Cladorrhinum</taxon>
    </lineage>
</organism>
<keyword evidence="2" id="KW-1185">Reference proteome</keyword>
<dbReference type="AlphaFoldDB" id="A0AAV9HFV5"/>
<protein>
    <submittedName>
        <fullName evidence="1">Uncharacterized protein</fullName>
    </submittedName>
</protein>
<evidence type="ECO:0000313" key="1">
    <source>
        <dbReference type="EMBL" id="KAK4457926.1"/>
    </source>
</evidence>